<evidence type="ECO:0000256" key="7">
    <source>
        <dbReference type="SAM" id="MobiDB-lite"/>
    </source>
</evidence>
<evidence type="ECO:0000259" key="8">
    <source>
        <dbReference type="PROSITE" id="PS50076"/>
    </source>
</evidence>
<dbReference type="PROSITE" id="PS00636">
    <property type="entry name" value="DNAJ_1"/>
    <property type="match status" value="1"/>
</dbReference>
<feature type="domain" description="J" evidence="8">
    <location>
        <begin position="15"/>
        <end position="86"/>
    </location>
</feature>
<dbReference type="CDD" id="cd10719">
    <property type="entry name" value="DnaJ_zf"/>
    <property type="match status" value="1"/>
</dbReference>
<dbReference type="SUPFAM" id="SSF46565">
    <property type="entry name" value="Chaperone J-domain"/>
    <property type="match status" value="1"/>
</dbReference>
<dbReference type="GO" id="GO:0051082">
    <property type="term" value="F:unfolded protein binding"/>
    <property type="evidence" value="ECO:0007669"/>
    <property type="project" value="InterPro"/>
</dbReference>
<dbReference type="InterPro" id="IPR036410">
    <property type="entry name" value="HSP_DnaJ_Cys-rich_dom_sf"/>
</dbReference>
<dbReference type="FunFam" id="2.10.230.10:FF:000002">
    <property type="entry name" value="Molecular chaperone DnaJ"/>
    <property type="match status" value="1"/>
</dbReference>
<dbReference type="Gene3D" id="2.60.260.20">
    <property type="entry name" value="Urease metallochaperone UreE, N-terminal domain"/>
    <property type="match status" value="2"/>
</dbReference>
<proteinExistence type="inferred from homology"/>
<dbReference type="InterPro" id="IPR001305">
    <property type="entry name" value="HSP_DnaJ_Cys-rich_dom"/>
</dbReference>
<dbReference type="PROSITE" id="PS50076">
    <property type="entry name" value="DNAJ_2"/>
    <property type="match status" value="1"/>
</dbReference>
<keyword evidence="3 6" id="KW-0863">Zinc-finger</keyword>
<evidence type="ECO:0000256" key="4">
    <source>
        <dbReference type="ARBA" id="ARBA00022833"/>
    </source>
</evidence>
<evidence type="ECO:0000256" key="5">
    <source>
        <dbReference type="ARBA" id="ARBA00023186"/>
    </source>
</evidence>
<name>A0AAW1QLZ9_9CHLO</name>
<feature type="region of interest" description="Disordered" evidence="7">
    <location>
        <begin position="369"/>
        <end position="393"/>
    </location>
</feature>
<organism evidence="10 11">
    <name type="scientific">Apatococcus lobatus</name>
    <dbReference type="NCBI Taxonomy" id="904363"/>
    <lineage>
        <taxon>Eukaryota</taxon>
        <taxon>Viridiplantae</taxon>
        <taxon>Chlorophyta</taxon>
        <taxon>core chlorophytes</taxon>
        <taxon>Trebouxiophyceae</taxon>
        <taxon>Chlorellales</taxon>
        <taxon>Chlorellaceae</taxon>
        <taxon>Apatococcus</taxon>
    </lineage>
</organism>
<dbReference type="PRINTS" id="PR00625">
    <property type="entry name" value="JDOMAIN"/>
</dbReference>
<dbReference type="Gene3D" id="1.10.287.110">
    <property type="entry name" value="DnaJ domain"/>
    <property type="match status" value="1"/>
</dbReference>
<gene>
    <name evidence="10" type="ORF">WJX74_001243</name>
</gene>
<keyword evidence="11" id="KW-1185">Reference proteome</keyword>
<dbReference type="GO" id="GO:0009408">
    <property type="term" value="P:response to heat"/>
    <property type="evidence" value="ECO:0007669"/>
    <property type="project" value="InterPro"/>
</dbReference>
<dbReference type="InterPro" id="IPR012724">
    <property type="entry name" value="DnaJ"/>
</dbReference>
<dbReference type="Gene3D" id="2.10.230.10">
    <property type="entry name" value="Heat shock protein DnaJ, cysteine-rich domain"/>
    <property type="match status" value="1"/>
</dbReference>
<sequence>MTSPERQSAKQPTTTETSKVAIQQTVRELFRDVDKADLKKAYRQKARKFHPDVNKEAGAEDMFKKISAAYEVLNDDQKRGIYDRYGEAGLKGMGGGGAGPGMGDFNNPFDLFEQLFNGGMGGGGFGGGMGARRAQMPVDGDDERYELQIDFNEAVFGSMSKEITITRLESCGTCNGSGQKEGTTPTTCSTCGGQGQVAQVMQSILGRIQQVTTCPDCNGTGSRGEPCSSCGGDGRVRRSKKISLRVPPGVDNGSRLRVKGEGNAGLRGGQGGDLYVFISVKKHSSLRREGVTIHSDVDVTYIDAILGTSVKVNTLDGEVDLKIPSGTQPGTTLVMGRRGVPRLGNQNIRGDHHVHLRVTIPQKISAEEKSKVEELRELQPKKDGKKKFGPFKF</sequence>
<dbReference type="InterPro" id="IPR002939">
    <property type="entry name" value="DnaJ_C"/>
</dbReference>
<dbReference type="InterPro" id="IPR008971">
    <property type="entry name" value="HSP40/DnaJ_pept-bd"/>
</dbReference>
<dbReference type="GO" id="GO:0005737">
    <property type="term" value="C:cytoplasm"/>
    <property type="evidence" value="ECO:0007669"/>
    <property type="project" value="TreeGrafter"/>
</dbReference>
<dbReference type="FunFam" id="2.60.260.20:FF:000005">
    <property type="entry name" value="Chaperone protein dnaJ 1, mitochondrial"/>
    <property type="match status" value="1"/>
</dbReference>
<evidence type="ECO:0000313" key="10">
    <source>
        <dbReference type="EMBL" id="KAK9822525.1"/>
    </source>
</evidence>
<dbReference type="GO" id="GO:0042026">
    <property type="term" value="P:protein refolding"/>
    <property type="evidence" value="ECO:0007669"/>
    <property type="project" value="TreeGrafter"/>
</dbReference>
<dbReference type="Pfam" id="PF00226">
    <property type="entry name" value="DnaJ"/>
    <property type="match status" value="1"/>
</dbReference>
<dbReference type="InterPro" id="IPR001623">
    <property type="entry name" value="DnaJ_domain"/>
</dbReference>
<keyword evidence="4 6" id="KW-0862">Zinc</keyword>
<dbReference type="EMBL" id="JALJOS010000031">
    <property type="protein sequence ID" value="KAK9822525.1"/>
    <property type="molecule type" value="Genomic_DNA"/>
</dbReference>
<dbReference type="PROSITE" id="PS51188">
    <property type="entry name" value="ZF_CR"/>
    <property type="match status" value="1"/>
</dbReference>
<feature type="compositionally biased region" description="Basic and acidic residues" evidence="7">
    <location>
        <begin position="369"/>
        <end position="382"/>
    </location>
</feature>
<evidence type="ECO:0008006" key="12">
    <source>
        <dbReference type="Google" id="ProtNLM"/>
    </source>
</evidence>
<dbReference type="NCBIfam" id="NF008035">
    <property type="entry name" value="PRK10767.1"/>
    <property type="match status" value="1"/>
</dbReference>
<dbReference type="HAMAP" id="MF_01152">
    <property type="entry name" value="DnaJ"/>
    <property type="match status" value="1"/>
</dbReference>
<dbReference type="AlphaFoldDB" id="A0AAW1QLZ9"/>
<dbReference type="Pfam" id="PF00684">
    <property type="entry name" value="DnaJ_CXXCXGXG"/>
    <property type="match status" value="1"/>
</dbReference>
<dbReference type="GO" id="GO:0031072">
    <property type="term" value="F:heat shock protein binding"/>
    <property type="evidence" value="ECO:0007669"/>
    <property type="project" value="InterPro"/>
</dbReference>
<dbReference type="InterPro" id="IPR036869">
    <property type="entry name" value="J_dom_sf"/>
</dbReference>
<keyword evidence="2" id="KW-0677">Repeat</keyword>
<dbReference type="CDD" id="cd06257">
    <property type="entry name" value="DnaJ"/>
    <property type="match status" value="1"/>
</dbReference>
<dbReference type="Pfam" id="PF01556">
    <property type="entry name" value="DnaJ_C"/>
    <property type="match status" value="1"/>
</dbReference>
<feature type="compositionally biased region" description="Basic residues" evidence="7">
    <location>
        <begin position="383"/>
        <end position="393"/>
    </location>
</feature>
<dbReference type="PANTHER" id="PTHR43096">
    <property type="entry name" value="DNAJ HOMOLOG 1, MITOCHONDRIAL-RELATED"/>
    <property type="match status" value="1"/>
</dbReference>
<feature type="zinc finger region" description="CR-type" evidence="6">
    <location>
        <begin position="158"/>
        <end position="239"/>
    </location>
</feature>
<evidence type="ECO:0000313" key="11">
    <source>
        <dbReference type="Proteomes" id="UP001438707"/>
    </source>
</evidence>
<evidence type="ECO:0000256" key="3">
    <source>
        <dbReference type="ARBA" id="ARBA00022771"/>
    </source>
</evidence>
<dbReference type="PANTHER" id="PTHR43096:SF10">
    <property type="entry name" value="CHAPERONE PROTEIN DNAJ A6, CHLOROPLASTIC"/>
    <property type="match status" value="1"/>
</dbReference>
<evidence type="ECO:0000256" key="2">
    <source>
        <dbReference type="ARBA" id="ARBA00022737"/>
    </source>
</evidence>
<keyword evidence="1 6" id="KW-0479">Metal-binding</keyword>
<dbReference type="SMART" id="SM00271">
    <property type="entry name" value="DnaJ"/>
    <property type="match status" value="1"/>
</dbReference>
<dbReference type="CDD" id="cd10747">
    <property type="entry name" value="DnaJ_C"/>
    <property type="match status" value="1"/>
</dbReference>
<dbReference type="SUPFAM" id="SSF57938">
    <property type="entry name" value="DnaJ/Hsp40 cysteine-rich domain"/>
    <property type="match status" value="1"/>
</dbReference>
<feature type="region of interest" description="Disordered" evidence="7">
    <location>
        <begin position="1"/>
        <end position="20"/>
    </location>
</feature>
<evidence type="ECO:0000259" key="9">
    <source>
        <dbReference type="PROSITE" id="PS51188"/>
    </source>
</evidence>
<accession>A0AAW1QLZ9</accession>
<reference evidence="10 11" key="1">
    <citation type="journal article" date="2024" name="Nat. Commun.">
        <title>Phylogenomics reveals the evolutionary origins of lichenization in chlorophyte algae.</title>
        <authorList>
            <person name="Puginier C."/>
            <person name="Libourel C."/>
            <person name="Otte J."/>
            <person name="Skaloud P."/>
            <person name="Haon M."/>
            <person name="Grisel S."/>
            <person name="Petersen M."/>
            <person name="Berrin J.G."/>
            <person name="Delaux P.M."/>
            <person name="Dal Grande F."/>
            <person name="Keller J."/>
        </authorList>
    </citation>
    <scope>NUCLEOTIDE SEQUENCE [LARGE SCALE GENOMIC DNA]</scope>
    <source>
        <strain evidence="10 11">SAG 2145</strain>
    </source>
</reference>
<feature type="domain" description="CR-type" evidence="9">
    <location>
        <begin position="158"/>
        <end position="239"/>
    </location>
</feature>
<evidence type="ECO:0000256" key="6">
    <source>
        <dbReference type="PROSITE-ProRule" id="PRU00546"/>
    </source>
</evidence>
<dbReference type="GO" id="GO:0008270">
    <property type="term" value="F:zinc ion binding"/>
    <property type="evidence" value="ECO:0007669"/>
    <property type="project" value="UniProtKB-KW"/>
</dbReference>
<dbReference type="Proteomes" id="UP001438707">
    <property type="component" value="Unassembled WGS sequence"/>
</dbReference>
<dbReference type="GO" id="GO:0005524">
    <property type="term" value="F:ATP binding"/>
    <property type="evidence" value="ECO:0007669"/>
    <property type="project" value="InterPro"/>
</dbReference>
<protein>
    <recommendedName>
        <fullName evidence="12">Chaperone protein DnaJ</fullName>
    </recommendedName>
</protein>
<dbReference type="SUPFAM" id="SSF49493">
    <property type="entry name" value="HSP40/DnaJ peptide-binding domain"/>
    <property type="match status" value="2"/>
</dbReference>
<keyword evidence="5" id="KW-0143">Chaperone</keyword>
<dbReference type="InterPro" id="IPR018253">
    <property type="entry name" value="DnaJ_domain_CS"/>
</dbReference>
<evidence type="ECO:0000256" key="1">
    <source>
        <dbReference type="ARBA" id="ARBA00022723"/>
    </source>
</evidence>
<comment type="caution">
    <text evidence="10">The sequence shown here is derived from an EMBL/GenBank/DDBJ whole genome shotgun (WGS) entry which is preliminary data.</text>
</comment>